<reference evidence="1 2" key="1">
    <citation type="journal article" date="2009" name="J. Bacteriol.">
        <title>Genome sequences of three Agrobacterium biovars help elucidate the evolution of multichromosome genomes in bacteria.</title>
        <authorList>
            <person name="Slater S.C."/>
            <person name="Goldman B.S."/>
            <person name="Goodner B."/>
            <person name="Setubal J.C."/>
            <person name="Farrand S.K."/>
            <person name="Nester E.W."/>
            <person name="Burr T.J."/>
            <person name="Banta L."/>
            <person name="Dickerman A.W."/>
            <person name="Paulsen I."/>
            <person name="Otten L."/>
            <person name="Suen G."/>
            <person name="Welch R."/>
            <person name="Almeida N.F."/>
            <person name="Arnold F."/>
            <person name="Burton O.T."/>
            <person name="Du Z."/>
            <person name="Ewing A."/>
            <person name="Godsy E."/>
            <person name="Heisel S."/>
            <person name="Houmiel K.L."/>
            <person name="Jhaveri J."/>
            <person name="Lu J."/>
            <person name="Miller N.M."/>
            <person name="Norton S."/>
            <person name="Chen Q."/>
            <person name="Phoolcharoen W."/>
            <person name="Ohlin V."/>
            <person name="Ondrusek D."/>
            <person name="Pride N."/>
            <person name="Stricklin S.L."/>
            <person name="Sun J."/>
            <person name="Wheeler C."/>
            <person name="Wilson L."/>
            <person name="Zhu H."/>
            <person name="Wood D.W."/>
        </authorList>
    </citation>
    <scope>NUCLEOTIDE SEQUENCE [LARGE SCALE GENOMIC DNA]</scope>
    <source>
        <strain evidence="2">K84 / ATCC BAA-868</strain>
    </source>
</reference>
<proteinExistence type="predicted"/>
<gene>
    <name evidence="1" type="ordered locus">Arad_4555</name>
</gene>
<dbReference type="Proteomes" id="UP000001600">
    <property type="component" value="Chromosome 1"/>
</dbReference>
<dbReference type="Pfam" id="PF07704">
    <property type="entry name" value="PSK_trans_fac"/>
    <property type="match status" value="1"/>
</dbReference>
<evidence type="ECO:0000313" key="2">
    <source>
        <dbReference type="Proteomes" id="UP000001600"/>
    </source>
</evidence>
<protein>
    <submittedName>
        <fullName evidence="1">Uncharacterized protein</fullName>
    </submittedName>
</protein>
<dbReference type="EMBL" id="CP000628">
    <property type="protein sequence ID" value="ACM28242.1"/>
    <property type="molecule type" value="Genomic_DNA"/>
</dbReference>
<organism evidence="1 2">
    <name type="scientific">Rhizobium rhizogenes (strain K84 / ATCC BAA-868)</name>
    <name type="common">Agrobacterium radiobacter</name>
    <dbReference type="NCBI Taxonomy" id="311403"/>
    <lineage>
        <taxon>Bacteria</taxon>
        <taxon>Pseudomonadati</taxon>
        <taxon>Pseudomonadota</taxon>
        <taxon>Alphaproteobacteria</taxon>
        <taxon>Hyphomicrobiales</taxon>
        <taxon>Rhizobiaceae</taxon>
        <taxon>Rhizobium/Agrobacterium group</taxon>
        <taxon>Rhizobium</taxon>
    </lineage>
</organism>
<dbReference type="eggNOG" id="ENOG5030HPU">
    <property type="taxonomic scope" value="Bacteria"/>
</dbReference>
<dbReference type="HOGENOM" id="CLU_2379836_0_0_5"/>
<dbReference type="AlphaFoldDB" id="B9JDB3"/>
<dbReference type="STRING" id="311403.Arad_4555"/>
<dbReference type="InterPro" id="IPR011660">
    <property type="entry name" value="VapB-like"/>
</dbReference>
<name>B9JDB3_RHIR8</name>
<dbReference type="KEGG" id="ara:Arad_4555"/>
<sequence length="94" mass="10158">MSSSSTCPMDIPLEKNGYLMPLYIKDDAIDRLARRYQALTKSSTKTEAVRLALQKALDEELTKPALADIAVAFCHNLKQKADAKAADGSTAGEA</sequence>
<accession>B9JDB3</accession>
<evidence type="ECO:0000313" key="1">
    <source>
        <dbReference type="EMBL" id="ACM28242.1"/>
    </source>
</evidence>